<name>B2ADS1_PODAN</name>
<feature type="region of interest" description="Disordered" evidence="2">
    <location>
        <begin position="19"/>
        <end position="41"/>
    </location>
</feature>
<dbReference type="Gene3D" id="3.40.50.720">
    <property type="entry name" value="NAD(P)-binding Rossmann-like Domain"/>
    <property type="match status" value="1"/>
</dbReference>
<dbReference type="GeneID" id="6187945"/>
<dbReference type="SUPFAM" id="SSF51735">
    <property type="entry name" value="NAD(P)-binding Rossmann-fold domains"/>
    <property type="match status" value="1"/>
</dbReference>
<gene>
    <name evidence="3" type="ORF">PODANS_4_1880</name>
</gene>
<sequence>MNSTSSHTEHFTSISQLLSSTQTQNGLHRQDHRSHHRKTGANSGIGLETIVTISKSSPNYHLLLAARSLDKGNAALAKIQAEHGAALLSPVSVVKLDVTSLPTIETTASYIESTFGRLDVLIQNAGVIVYRPCSTLENLRETFETNTFGPKVLTEAMLPLLKKSRNARVIYVSSVQGSITFKLDPEYEYKHTRGIEYRMSKAALNMLAACDRYDFREWGGRVTAFNPGFCVTNLTGEDGRKQRVEAGARSAEDPARALLEVLEGKRDGDAWEENGMLDLDGGLFLGD</sequence>
<dbReference type="InterPro" id="IPR051468">
    <property type="entry name" value="Fungal_SecMetab_SDRs"/>
</dbReference>
<dbReference type="PRINTS" id="PR00081">
    <property type="entry name" value="GDHRDH"/>
</dbReference>
<dbReference type="KEGG" id="pan:PODANSg826"/>
<evidence type="ECO:0000256" key="1">
    <source>
        <dbReference type="ARBA" id="ARBA00006484"/>
    </source>
</evidence>
<dbReference type="Pfam" id="PF00106">
    <property type="entry name" value="adh_short"/>
    <property type="match status" value="1"/>
</dbReference>
<dbReference type="OrthoDB" id="1933717at2759"/>
<evidence type="ECO:0000313" key="3">
    <source>
        <dbReference type="EMBL" id="CAP61586.1"/>
    </source>
</evidence>
<dbReference type="GO" id="GO:0019748">
    <property type="term" value="P:secondary metabolic process"/>
    <property type="evidence" value="ECO:0007669"/>
    <property type="project" value="TreeGrafter"/>
</dbReference>
<comment type="similarity">
    <text evidence="1">Belongs to the short-chain dehydrogenases/reductases (SDR) family.</text>
</comment>
<organism evidence="3">
    <name type="scientific">Podospora anserina (strain S / ATCC MYA-4624 / DSM 980 / FGSC 10383)</name>
    <name type="common">Pleurage anserina</name>
    <dbReference type="NCBI Taxonomy" id="515849"/>
    <lineage>
        <taxon>Eukaryota</taxon>
        <taxon>Fungi</taxon>
        <taxon>Dikarya</taxon>
        <taxon>Ascomycota</taxon>
        <taxon>Pezizomycotina</taxon>
        <taxon>Sordariomycetes</taxon>
        <taxon>Sordariomycetidae</taxon>
        <taxon>Sordariales</taxon>
        <taxon>Podosporaceae</taxon>
        <taxon>Podospora</taxon>
        <taxon>Podospora anserina</taxon>
    </lineage>
</organism>
<dbReference type="HOGENOM" id="CLU_010194_9_0_1"/>
<dbReference type="GO" id="GO:0005737">
    <property type="term" value="C:cytoplasm"/>
    <property type="evidence" value="ECO:0007669"/>
    <property type="project" value="TreeGrafter"/>
</dbReference>
<dbReference type="InterPro" id="IPR002347">
    <property type="entry name" value="SDR_fam"/>
</dbReference>
<reference evidence="3" key="1">
    <citation type="journal article" date="2008" name="Genome Biol.">
        <title>The genome sequence of the model ascomycete fungus Podospora anserina.</title>
        <authorList>
            <person name="Espagne E."/>
            <person name="Lespinet O."/>
            <person name="Malagnac F."/>
            <person name="Da Silva C."/>
            <person name="Jaillon O."/>
            <person name="Porcel B.M."/>
            <person name="Couloux A."/>
            <person name="Aury J.-M."/>
            <person name="Segurens B."/>
            <person name="Poulain J."/>
            <person name="Anthouard V."/>
            <person name="Grossetete S."/>
            <person name="Khalili H."/>
            <person name="Coppin E."/>
            <person name="Dequard-Chablat M."/>
            <person name="Picard M."/>
            <person name="Contamine V."/>
            <person name="Arnaise S."/>
            <person name="Bourdais A."/>
            <person name="Berteaux-Lecellier V."/>
            <person name="Gautheret D."/>
            <person name="de Vries R.P."/>
            <person name="Battaglia E."/>
            <person name="Coutinho P.M."/>
            <person name="Danchin E.G.J."/>
            <person name="Henrissat B."/>
            <person name="El Khoury R."/>
            <person name="Sainsard-Chanet A."/>
            <person name="Boivin A."/>
            <person name="Pinan-Lucarre B."/>
            <person name="Sellem C.H."/>
            <person name="Debuchy R."/>
            <person name="Wincker P."/>
            <person name="Weissenbach J."/>
            <person name="Silar P."/>
        </authorList>
    </citation>
    <scope>NUCLEOTIDE SEQUENCE [LARGE SCALE GENOMIC DNA]</scope>
    <source>
        <strain evidence="3">S mat+</strain>
    </source>
</reference>
<accession>B2ADS1</accession>
<evidence type="ECO:0000256" key="2">
    <source>
        <dbReference type="SAM" id="MobiDB-lite"/>
    </source>
</evidence>
<dbReference type="PANTHER" id="PTHR43544">
    <property type="entry name" value="SHORT-CHAIN DEHYDROGENASE/REDUCTASE"/>
    <property type="match status" value="1"/>
</dbReference>
<dbReference type="RefSeq" id="XP_001903810.1">
    <property type="nucleotide sequence ID" value="XM_001903775.1"/>
</dbReference>
<dbReference type="AlphaFoldDB" id="B2ADS1"/>
<dbReference type="PANTHER" id="PTHR43544:SF32">
    <property type="entry name" value="CHAIN DEHYDROGENASE, PUTATIVE (AFU_ORTHOLOGUE AFUA_5G01530)-RELATED"/>
    <property type="match status" value="1"/>
</dbReference>
<reference evidence="3" key="2">
    <citation type="submission" date="2008-07" db="EMBL/GenBank/DDBJ databases">
        <authorList>
            <person name="Genoscope - CEA"/>
        </authorList>
    </citation>
    <scope>NUCLEOTIDE SEQUENCE</scope>
    <source>
        <strain evidence="3">S mat+</strain>
    </source>
</reference>
<proteinExistence type="inferred from homology"/>
<feature type="compositionally biased region" description="Basic residues" evidence="2">
    <location>
        <begin position="30"/>
        <end position="39"/>
    </location>
</feature>
<protein>
    <submittedName>
        <fullName evidence="3">Podospora anserina S mat+ genomic DNA chromosome 4, supercontig 1</fullName>
    </submittedName>
</protein>
<dbReference type="InterPro" id="IPR036291">
    <property type="entry name" value="NAD(P)-bd_dom_sf"/>
</dbReference>
<dbReference type="VEuPathDB" id="FungiDB:PODANS_4_1880"/>
<dbReference type="EMBL" id="CU633454">
    <property type="protein sequence ID" value="CAP61586.1"/>
    <property type="molecule type" value="Genomic_DNA"/>
</dbReference>
<dbReference type="GO" id="GO:0016491">
    <property type="term" value="F:oxidoreductase activity"/>
    <property type="evidence" value="ECO:0007669"/>
    <property type="project" value="TreeGrafter"/>
</dbReference>